<dbReference type="Proteomes" id="UP000031307">
    <property type="component" value="Unassembled WGS sequence"/>
</dbReference>
<accession>A0A0C1EA91</accession>
<evidence type="ECO:0000313" key="1">
    <source>
        <dbReference type="EMBL" id="KIA76998.1"/>
    </source>
</evidence>
<name>A0A0C1EA91_9BACT</name>
<reference evidence="1 2" key="1">
    <citation type="journal article" date="2014" name="Mol. Biol. Evol.">
        <title>Massive expansion of Ubiquitination-related gene families within the Chlamydiae.</title>
        <authorList>
            <person name="Domman D."/>
            <person name="Collingro A."/>
            <person name="Lagkouvardos I."/>
            <person name="Gehre L."/>
            <person name="Weinmaier T."/>
            <person name="Rattei T."/>
            <person name="Subtil A."/>
            <person name="Horn M."/>
        </authorList>
    </citation>
    <scope>NUCLEOTIDE SEQUENCE [LARGE SCALE GENOMIC DNA]</scope>
    <source>
        <strain evidence="1 2">OEW1</strain>
    </source>
</reference>
<gene>
    <name evidence="1" type="ORF">DB43_HA00170</name>
</gene>
<dbReference type="EMBL" id="JSAM01000096">
    <property type="protein sequence ID" value="KIA76998.1"/>
    <property type="molecule type" value="Genomic_DNA"/>
</dbReference>
<dbReference type="PATRIC" id="fig|83552.4.peg.1870"/>
<sequence>MDLIITRTFRINMQKGNLLQFNCKECGHSITFSVFELEKRDAPLPCQKCHQKYALQDNVLKKQLKLFADLCQQLIISEEILSHTAVGIDIGEHHVKIPYKLLLTRLNSTLDLLIDGEPLSIKFLIEPLKEGPCCGV</sequence>
<dbReference type="AlphaFoldDB" id="A0A0C1EA91"/>
<evidence type="ECO:0000313" key="2">
    <source>
        <dbReference type="Proteomes" id="UP000031307"/>
    </source>
</evidence>
<organism evidence="1 2">
    <name type="scientific">Parachlamydia acanthamoebae</name>
    <dbReference type="NCBI Taxonomy" id="83552"/>
    <lineage>
        <taxon>Bacteria</taxon>
        <taxon>Pseudomonadati</taxon>
        <taxon>Chlamydiota</taxon>
        <taxon>Chlamydiia</taxon>
        <taxon>Parachlamydiales</taxon>
        <taxon>Parachlamydiaceae</taxon>
        <taxon>Parachlamydia</taxon>
    </lineage>
</organism>
<protein>
    <submittedName>
        <fullName evidence="1">Uncharacterized protein</fullName>
    </submittedName>
</protein>
<proteinExistence type="predicted"/>
<comment type="caution">
    <text evidence="1">The sequence shown here is derived from an EMBL/GenBank/DDBJ whole genome shotgun (WGS) entry which is preliminary data.</text>
</comment>